<evidence type="ECO:0000256" key="4">
    <source>
        <dbReference type="SAM" id="SignalP"/>
    </source>
</evidence>
<evidence type="ECO:0000256" key="3">
    <source>
        <dbReference type="ARBA" id="ARBA00012865"/>
    </source>
</evidence>
<dbReference type="Pfam" id="PF13354">
    <property type="entry name" value="Beta-lactamase2"/>
    <property type="match status" value="1"/>
</dbReference>
<reference evidence="6 7" key="1">
    <citation type="submission" date="2024-04" db="EMBL/GenBank/DDBJ databases">
        <title>Novel species of the genus Ideonella isolated from streams.</title>
        <authorList>
            <person name="Lu H."/>
        </authorList>
    </citation>
    <scope>NUCLEOTIDE SEQUENCE [LARGE SCALE GENOMIC DNA]</scope>
    <source>
        <strain evidence="6 7">DXS29W</strain>
    </source>
</reference>
<keyword evidence="6" id="KW-0378">Hydrolase</keyword>
<dbReference type="InterPro" id="IPR045155">
    <property type="entry name" value="Beta-lactam_cat"/>
</dbReference>
<dbReference type="InterPro" id="IPR049511">
    <property type="entry name" value="PGH-like_rpt"/>
</dbReference>
<comment type="catalytic activity">
    <reaction evidence="1">
        <text>a beta-lactam + H2O = a substituted beta-amino acid</text>
        <dbReference type="Rhea" id="RHEA:20401"/>
        <dbReference type="ChEBI" id="CHEBI:15377"/>
        <dbReference type="ChEBI" id="CHEBI:35627"/>
        <dbReference type="ChEBI" id="CHEBI:140347"/>
        <dbReference type="EC" id="3.5.2.6"/>
    </reaction>
</comment>
<dbReference type="EC" id="3.5.2.6" evidence="3"/>
<keyword evidence="7" id="KW-1185">Reference proteome</keyword>
<dbReference type="SUPFAM" id="SSF56601">
    <property type="entry name" value="beta-lactamase/transpeptidase-like"/>
    <property type="match status" value="1"/>
</dbReference>
<gene>
    <name evidence="6" type="ORF">AACH06_25065</name>
</gene>
<dbReference type="Proteomes" id="UP001371218">
    <property type="component" value="Unassembled WGS sequence"/>
</dbReference>
<feature type="signal peptide" evidence="4">
    <location>
        <begin position="1"/>
        <end position="22"/>
    </location>
</feature>
<comment type="similarity">
    <text evidence="2">Belongs to the class-A beta-lactamase family.</text>
</comment>
<feature type="chain" id="PRO_5045413231" description="beta-lactamase" evidence="4">
    <location>
        <begin position="23"/>
        <end position="643"/>
    </location>
</feature>
<dbReference type="InterPro" id="IPR012338">
    <property type="entry name" value="Beta-lactam/transpept-like"/>
</dbReference>
<dbReference type="Pfam" id="PF17660">
    <property type="entry name" value="BTRD1"/>
    <property type="match status" value="1"/>
</dbReference>
<dbReference type="PANTHER" id="PTHR35333">
    <property type="entry name" value="BETA-LACTAMASE"/>
    <property type="match status" value="1"/>
</dbReference>
<comment type="caution">
    <text evidence="6">The sequence shown here is derived from an EMBL/GenBank/DDBJ whole genome shotgun (WGS) entry which is preliminary data.</text>
</comment>
<sequence length="643" mass="69961">MNLLLATLATATALALHVPAQAGMEALEALEALDVNASTDDHSVNLPTSWWTYTNVTADQVGTFLSQNGARLTEIEVYSVTSGVPRFTVRMVKNSGAYAVPGWWWYYGLTAAQVTSYVNANNGRLIELEPYDIGGGQIRFAVVMVSNTAGAARAWSYLMGVSSAQITDHINSSGHRLIDLDSYTEGGVKKYTAAFVANTGADAKSWQWWINQTPASIASKVSSFQGRIVKLERQSNGTYNFIQVKNTGSDNSAWWYQYGFASMTDLNNYGLQVASRPIDITTYVDGNGARRYDAVFIDNANASTRRMRDLLGKTFLDANGNPTKGIFESYLKQVNGAVKVDLNSARRAETGSSVKALYLLHAMKQVELGLDTLNSAFTYYEYDPTRGPYICPTSSKEVAANERQAASFEAGLDQMMSISDNRAARGTLLRYGGSFSTLNSTAAASGMTSTTLRHDDGCAYWNPTTFRYDPASLRNDTTAANLAHLYEGVWNQSLLGSAHSARDEFLESANPTLGAGALQAIINEEAAKQGKTAQAAAFGALVRTWGNTGKYNTCLPDDNGGCGQKVIVRSGTGLVRLPVYTQGFQTYRDYAFGHLISDTPVPCWEDTETPGTNCPADVDYTQAHDAAANELWRDEVREALKTW</sequence>
<dbReference type="EMBL" id="JBBUTG010000025">
    <property type="protein sequence ID" value="MEK8034109.1"/>
    <property type="molecule type" value="Genomic_DNA"/>
</dbReference>
<protein>
    <recommendedName>
        <fullName evidence="3">beta-lactamase</fullName>
        <ecNumber evidence="3">3.5.2.6</ecNumber>
    </recommendedName>
</protein>
<dbReference type="PANTHER" id="PTHR35333:SF3">
    <property type="entry name" value="BETA-LACTAMASE-TYPE TRANSPEPTIDASE FOLD CONTAINING PROTEIN"/>
    <property type="match status" value="1"/>
</dbReference>
<dbReference type="GO" id="GO:0016787">
    <property type="term" value="F:hydrolase activity"/>
    <property type="evidence" value="ECO:0007669"/>
    <property type="project" value="UniProtKB-KW"/>
</dbReference>
<evidence type="ECO:0000259" key="5">
    <source>
        <dbReference type="Pfam" id="PF13354"/>
    </source>
</evidence>
<dbReference type="InterPro" id="IPR000871">
    <property type="entry name" value="Beta-lactam_class-A"/>
</dbReference>
<name>A0ABU9BYC0_9BURK</name>
<proteinExistence type="inferred from homology"/>
<evidence type="ECO:0000313" key="6">
    <source>
        <dbReference type="EMBL" id="MEK8034109.1"/>
    </source>
</evidence>
<evidence type="ECO:0000256" key="1">
    <source>
        <dbReference type="ARBA" id="ARBA00001526"/>
    </source>
</evidence>
<dbReference type="RefSeq" id="WP_341428537.1">
    <property type="nucleotide sequence ID" value="NZ_JBBUTG010000025.1"/>
</dbReference>
<evidence type="ECO:0000256" key="2">
    <source>
        <dbReference type="ARBA" id="ARBA00009009"/>
    </source>
</evidence>
<evidence type="ECO:0000313" key="7">
    <source>
        <dbReference type="Proteomes" id="UP001371218"/>
    </source>
</evidence>
<feature type="domain" description="Beta-lactamase class A catalytic" evidence="5">
    <location>
        <begin position="330"/>
        <end position="501"/>
    </location>
</feature>
<accession>A0ABU9BYC0</accession>
<dbReference type="Gene3D" id="3.40.710.10">
    <property type="entry name" value="DD-peptidase/beta-lactamase superfamily"/>
    <property type="match status" value="1"/>
</dbReference>
<organism evidence="6 7">
    <name type="scientific">Ideonella lacteola</name>
    <dbReference type="NCBI Taxonomy" id="2984193"/>
    <lineage>
        <taxon>Bacteria</taxon>
        <taxon>Pseudomonadati</taxon>
        <taxon>Pseudomonadota</taxon>
        <taxon>Betaproteobacteria</taxon>
        <taxon>Burkholderiales</taxon>
        <taxon>Sphaerotilaceae</taxon>
        <taxon>Ideonella</taxon>
    </lineage>
</organism>
<keyword evidence="4" id="KW-0732">Signal</keyword>